<dbReference type="EMBL" id="KN822199">
    <property type="protein sequence ID" value="KIM52801.1"/>
    <property type="molecule type" value="Genomic_DNA"/>
</dbReference>
<evidence type="ECO:0000313" key="2">
    <source>
        <dbReference type="Proteomes" id="UP000053989"/>
    </source>
</evidence>
<evidence type="ECO:0000313" key="1">
    <source>
        <dbReference type="EMBL" id="KIM52801.1"/>
    </source>
</evidence>
<sequence length="84" mass="9214">MYPLTSLPLHEGPVGFRSERDGSRLSVSCACQMISGPYSPYYVTRTASAIELQTSPGQPDCVVENARVKDDIKVEEIPSIIDQL</sequence>
<accession>A0A0C3D9L4</accession>
<dbReference type="HOGENOM" id="CLU_2528778_0_0_1"/>
<dbReference type="Proteomes" id="UP000053989">
    <property type="component" value="Unassembled WGS sequence"/>
</dbReference>
<dbReference type="InParanoid" id="A0A0C3D9L4"/>
<reference evidence="2" key="2">
    <citation type="submission" date="2015-01" db="EMBL/GenBank/DDBJ databases">
        <title>Evolutionary Origins and Diversification of the Mycorrhizal Mutualists.</title>
        <authorList>
            <consortium name="DOE Joint Genome Institute"/>
            <consortium name="Mycorrhizal Genomics Consortium"/>
            <person name="Kohler A."/>
            <person name="Kuo A."/>
            <person name="Nagy L.G."/>
            <person name="Floudas D."/>
            <person name="Copeland A."/>
            <person name="Barry K.W."/>
            <person name="Cichocki N."/>
            <person name="Veneault-Fourrey C."/>
            <person name="LaButti K."/>
            <person name="Lindquist E.A."/>
            <person name="Lipzen A."/>
            <person name="Lundell T."/>
            <person name="Morin E."/>
            <person name="Murat C."/>
            <person name="Riley R."/>
            <person name="Ohm R."/>
            <person name="Sun H."/>
            <person name="Tunlid A."/>
            <person name="Henrissat B."/>
            <person name="Grigoriev I.V."/>
            <person name="Hibbett D.S."/>
            <person name="Martin F."/>
        </authorList>
    </citation>
    <scope>NUCLEOTIDE SEQUENCE [LARGE SCALE GENOMIC DNA]</scope>
    <source>
        <strain evidence="2">Foug A</strain>
    </source>
</reference>
<keyword evidence="2" id="KW-1185">Reference proteome</keyword>
<protein>
    <submittedName>
        <fullName evidence="1">Uncharacterized protein</fullName>
    </submittedName>
</protein>
<name>A0A0C3D9L4_9AGAM</name>
<gene>
    <name evidence="1" type="ORF">SCLCIDRAFT_1223435</name>
</gene>
<dbReference type="AlphaFoldDB" id="A0A0C3D9L4"/>
<organism evidence="1 2">
    <name type="scientific">Scleroderma citrinum Foug A</name>
    <dbReference type="NCBI Taxonomy" id="1036808"/>
    <lineage>
        <taxon>Eukaryota</taxon>
        <taxon>Fungi</taxon>
        <taxon>Dikarya</taxon>
        <taxon>Basidiomycota</taxon>
        <taxon>Agaricomycotina</taxon>
        <taxon>Agaricomycetes</taxon>
        <taxon>Agaricomycetidae</taxon>
        <taxon>Boletales</taxon>
        <taxon>Sclerodermatineae</taxon>
        <taxon>Sclerodermataceae</taxon>
        <taxon>Scleroderma</taxon>
    </lineage>
</organism>
<proteinExistence type="predicted"/>
<reference evidence="1 2" key="1">
    <citation type="submission" date="2014-04" db="EMBL/GenBank/DDBJ databases">
        <authorList>
            <consortium name="DOE Joint Genome Institute"/>
            <person name="Kuo A."/>
            <person name="Kohler A."/>
            <person name="Nagy L.G."/>
            <person name="Floudas D."/>
            <person name="Copeland A."/>
            <person name="Barry K.W."/>
            <person name="Cichocki N."/>
            <person name="Veneault-Fourrey C."/>
            <person name="LaButti K."/>
            <person name="Lindquist E.A."/>
            <person name="Lipzen A."/>
            <person name="Lundell T."/>
            <person name="Morin E."/>
            <person name="Murat C."/>
            <person name="Sun H."/>
            <person name="Tunlid A."/>
            <person name="Henrissat B."/>
            <person name="Grigoriev I.V."/>
            <person name="Hibbett D.S."/>
            <person name="Martin F."/>
            <person name="Nordberg H.P."/>
            <person name="Cantor M.N."/>
            <person name="Hua S.X."/>
        </authorList>
    </citation>
    <scope>NUCLEOTIDE SEQUENCE [LARGE SCALE GENOMIC DNA]</scope>
    <source>
        <strain evidence="1 2">Foug A</strain>
    </source>
</reference>